<accession>A0AAV8TRX2</accession>
<protein>
    <recommendedName>
        <fullName evidence="1">Transposase-associated domain-containing protein</fullName>
    </recommendedName>
</protein>
<dbReference type="Pfam" id="PF02992">
    <property type="entry name" value="Transposase_21"/>
    <property type="match status" value="1"/>
</dbReference>
<dbReference type="InterPro" id="IPR004242">
    <property type="entry name" value="Transposase_21"/>
</dbReference>
<evidence type="ECO:0000313" key="2">
    <source>
        <dbReference type="EMBL" id="KAJ8769652.1"/>
    </source>
</evidence>
<proteinExistence type="predicted"/>
<dbReference type="EMBL" id="JAIWQS010000003">
    <property type="protein sequence ID" value="KAJ8769652.1"/>
    <property type="molecule type" value="Genomic_DNA"/>
</dbReference>
<organism evidence="2 3">
    <name type="scientific">Erythroxylum novogranatense</name>
    <dbReference type="NCBI Taxonomy" id="1862640"/>
    <lineage>
        <taxon>Eukaryota</taxon>
        <taxon>Viridiplantae</taxon>
        <taxon>Streptophyta</taxon>
        <taxon>Embryophyta</taxon>
        <taxon>Tracheophyta</taxon>
        <taxon>Spermatophyta</taxon>
        <taxon>Magnoliopsida</taxon>
        <taxon>eudicotyledons</taxon>
        <taxon>Gunneridae</taxon>
        <taxon>Pentapetalae</taxon>
        <taxon>rosids</taxon>
        <taxon>fabids</taxon>
        <taxon>Malpighiales</taxon>
        <taxon>Erythroxylaceae</taxon>
        <taxon>Erythroxylum</taxon>
    </lineage>
</organism>
<dbReference type="Proteomes" id="UP001159364">
    <property type="component" value="Linkage Group LG03"/>
</dbReference>
<evidence type="ECO:0000259" key="1">
    <source>
        <dbReference type="Pfam" id="PF13963"/>
    </source>
</evidence>
<comment type="caution">
    <text evidence="2">The sequence shown here is derived from an EMBL/GenBank/DDBJ whole genome shotgun (WGS) entry which is preliminary data.</text>
</comment>
<evidence type="ECO:0000313" key="3">
    <source>
        <dbReference type="Proteomes" id="UP001159364"/>
    </source>
</evidence>
<dbReference type="PANTHER" id="PTHR10775:SF187">
    <property type="entry name" value="TRANSPOSASE-ASSOCIATED DOMAIN-CONTAINING PROTEIN"/>
    <property type="match status" value="1"/>
</dbReference>
<dbReference type="Pfam" id="PF13963">
    <property type="entry name" value="Transpos_assoc"/>
    <property type="match status" value="1"/>
</dbReference>
<dbReference type="PANTHER" id="PTHR10775">
    <property type="entry name" value="OS08G0208400 PROTEIN"/>
    <property type="match status" value="1"/>
</dbReference>
<name>A0AAV8TRX2_9ROSI</name>
<sequence>MYRRLTPAGFINPEFVHGVDSFIHYACSQHAYMDGQKIRCPCSKCRHKCFLTIDEVKLHLLRKGFVPNYFEWTRHGEPLICNTSRGNEAQMSVNVNEYDPEVRSRGNFFHGTENAYRQMVFDGVGCTYEKNTINVEEEPNAEARKFFDLLQAADLELWPGCKKKTQLSSIARILNVKSEGHISDRSFDNILEWYTESLPADHSMVDSFYNMKKLIRSLGLPVQKIDCCRLGCMLYWGDDVNLDECKFCGQSRFKPRKRAMKQKLVPWKWMYYFPLTPRLQRLYASDVTTCHVRWHAEHDQEDGVMRHPSDALAWKHFNDTHQHFAVESRNVRLGLSTDGFQPFGQSE</sequence>
<feature type="domain" description="Transposase-associated" evidence="1">
    <location>
        <begin position="11"/>
        <end position="77"/>
    </location>
</feature>
<dbReference type="AlphaFoldDB" id="A0AAV8TRX2"/>
<keyword evidence="3" id="KW-1185">Reference proteome</keyword>
<gene>
    <name evidence="2" type="ORF">K2173_005255</name>
</gene>
<reference evidence="2 3" key="1">
    <citation type="submission" date="2021-09" db="EMBL/GenBank/DDBJ databases">
        <title>Genomic insights and catalytic innovation underlie evolution of tropane alkaloids biosynthesis.</title>
        <authorList>
            <person name="Wang Y.-J."/>
            <person name="Tian T."/>
            <person name="Huang J.-P."/>
            <person name="Huang S.-X."/>
        </authorList>
    </citation>
    <scope>NUCLEOTIDE SEQUENCE [LARGE SCALE GENOMIC DNA]</scope>
    <source>
        <strain evidence="2">KIB-2018</strain>
        <tissue evidence="2">Leaf</tissue>
    </source>
</reference>
<dbReference type="InterPro" id="IPR029480">
    <property type="entry name" value="Transpos_assoc"/>
</dbReference>